<accession>A0A5J4RV55</accession>
<sequence>MMADAVEAASRSLPEYTEESISSLVEKIIDAQVLDGFFRECPITFKDISTVKTVFKEKLRTIYHTRISYPETINQKKSE</sequence>
<evidence type="ECO:0000313" key="1">
    <source>
        <dbReference type="EMBL" id="KAA6337322.1"/>
    </source>
</evidence>
<dbReference type="PANTHER" id="PTHR36442">
    <property type="entry name" value="CYCLIC-DI-AMP PHOSPHODIESTERASE PGPH"/>
    <property type="match status" value="1"/>
</dbReference>
<reference evidence="1" key="1">
    <citation type="submission" date="2019-03" db="EMBL/GenBank/DDBJ databases">
        <title>Single cell metagenomics reveals metabolic interactions within the superorganism composed of flagellate Streblomastix strix and complex community of Bacteroidetes bacteria on its surface.</title>
        <authorList>
            <person name="Treitli S.C."/>
            <person name="Kolisko M."/>
            <person name="Husnik F."/>
            <person name="Keeling P."/>
            <person name="Hampl V."/>
        </authorList>
    </citation>
    <scope>NUCLEOTIDE SEQUENCE</scope>
    <source>
        <strain evidence="1">STM</strain>
    </source>
</reference>
<organism evidence="1">
    <name type="scientific">termite gut metagenome</name>
    <dbReference type="NCBI Taxonomy" id="433724"/>
    <lineage>
        <taxon>unclassified sequences</taxon>
        <taxon>metagenomes</taxon>
        <taxon>organismal metagenomes</taxon>
    </lineage>
</organism>
<dbReference type="PANTHER" id="PTHR36442:SF1">
    <property type="entry name" value="CYCLIC-DI-AMP PHOSPHODIESTERASE PGPH"/>
    <property type="match status" value="1"/>
</dbReference>
<dbReference type="EMBL" id="SNRY01000710">
    <property type="protein sequence ID" value="KAA6337322.1"/>
    <property type="molecule type" value="Genomic_DNA"/>
</dbReference>
<proteinExistence type="predicted"/>
<name>A0A5J4RV55_9ZZZZ</name>
<dbReference type="AlphaFoldDB" id="A0A5J4RV55"/>
<keyword evidence="1" id="KW-0378">Hydrolase</keyword>
<dbReference type="GO" id="GO:0016787">
    <property type="term" value="F:hydrolase activity"/>
    <property type="evidence" value="ECO:0007669"/>
    <property type="project" value="UniProtKB-KW"/>
</dbReference>
<protein>
    <submittedName>
        <fullName evidence="1">Cyclic-di-AMP phosphodiesterase PgpH</fullName>
        <ecNumber evidence="1">3.1.4.-</ecNumber>
    </submittedName>
</protein>
<gene>
    <name evidence="1" type="ORF">EZS27_014590</name>
</gene>
<dbReference type="InterPro" id="IPR052722">
    <property type="entry name" value="PgpH_phosphodiesterase"/>
</dbReference>
<comment type="caution">
    <text evidence="1">The sequence shown here is derived from an EMBL/GenBank/DDBJ whole genome shotgun (WGS) entry which is preliminary data.</text>
</comment>
<dbReference type="EC" id="3.1.4.-" evidence="1"/>